<proteinExistence type="inferred from homology"/>
<keyword evidence="3" id="KW-0408">Iron</keyword>
<keyword evidence="9" id="KW-1185">Reference proteome</keyword>
<protein>
    <recommendedName>
        <fullName evidence="7">Cytochrome b5 heme-binding domain-containing protein</fullName>
    </recommendedName>
</protein>
<feature type="transmembrane region" description="Helical" evidence="6">
    <location>
        <begin position="139"/>
        <end position="161"/>
    </location>
</feature>
<comment type="similarity">
    <text evidence="4">Belongs to the cytochrome b5 family.</text>
</comment>
<keyword evidence="6" id="KW-0472">Membrane</keyword>
<gene>
    <name evidence="8" type="ORF">NF557_07165</name>
</gene>
<dbReference type="EMBL" id="CP099490">
    <property type="protein sequence ID" value="USQ77673.1"/>
    <property type="molecule type" value="Genomic_DNA"/>
</dbReference>
<organism evidence="8 9">
    <name type="scientific">Ornithinimicrobium cryptoxanthini</name>
    <dbReference type="NCBI Taxonomy" id="2934161"/>
    <lineage>
        <taxon>Bacteria</taxon>
        <taxon>Bacillati</taxon>
        <taxon>Actinomycetota</taxon>
        <taxon>Actinomycetes</taxon>
        <taxon>Micrococcales</taxon>
        <taxon>Ornithinimicrobiaceae</taxon>
        <taxon>Ornithinimicrobium</taxon>
    </lineage>
</organism>
<name>A0ABY4YMV9_9MICO</name>
<dbReference type="PROSITE" id="PS50255">
    <property type="entry name" value="CYTOCHROME_B5_2"/>
    <property type="match status" value="1"/>
</dbReference>
<evidence type="ECO:0000256" key="5">
    <source>
        <dbReference type="SAM" id="MobiDB-lite"/>
    </source>
</evidence>
<dbReference type="Proteomes" id="UP001056535">
    <property type="component" value="Chromosome"/>
</dbReference>
<evidence type="ECO:0000256" key="1">
    <source>
        <dbReference type="ARBA" id="ARBA00022617"/>
    </source>
</evidence>
<feature type="transmembrane region" description="Helical" evidence="6">
    <location>
        <begin position="21"/>
        <end position="43"/>
    </location>
</feature>
<feature type="compositionally biased region" description="Polar residues" evidence="5">
    <location>
        <begin position="217"/>
        <end position="231"/>
    </location>
</feature>
<feature type="domain" description="Cytochrome b5 heme-binding" evidence="7">
    <location>
        <begin position="236"/>
        <end position="313"/>
    </location>
</feature>
<sequence length="313" mass="32225">MTFAEDSGIFASIAGLPLHPLVVHVVVVFLPVSALGLITLVAVPRWRKHYGVLAVAVATMGAAGAFVAKESGDALADQVGLPRNHEDWGERLSTWAIVFAAVAIVWLVLDRRRSSSAQELHQGAPDASSGRLTGALPMLARLAGALVAVLSLVVLVLTAVVGHSGAEAAWADRTSFGVPSTVTPSGSSDAANPPAAEPGTAESGPAEPGATAPGSGESATSPETTDPSATDPSAADPSYTLAEIAEHGSRESCWAAINGEVYDLTDWIDEHPGGIGEILGVCGTDASADFRDEHDGDDEPRQELTRFRIGRLG</sequence>
<evidence type="ECO:0000256" key="6">
    <source>
        <dbReference type="SAM" id="Phobius"/>
    </source>
</evidence>
<dbReference type="Pfam" id="PF09990">
    <property type="entry name" value="DUF2231"/>
    <property type="match status" value="1"/>
</dbReference>
<dbReference type="InterPro" id="IPR019251">
    <property type="entry name" value="DUF2231_TM"/>
</dbReference>
<dbReference type="SMART" id="SM01117">
    <property type="entry name" value="Cyt-b5"/>
    <property type="match status" value="1"/>
</dbReference>
<dbReference type="SUPFAM" id="SSF55856">
    <property type="entry name" value="Cytochrome b5-like heme/steroid binding domain"/>
    <property type="match status" value="1"/>
</dbReference>
<dbReference type="InterPro" id="IPR050668">
    <property type="entry name" value="Cytochrome_b5"/>
</dbReference>
<keyword evidence="6" id="KW-1133">Transmembrane helix</keyword>
<dbReference type="RefSeq" id="WP_252623059.1">
    <property type="nucleotide sequence ID" value="NZ_CP099490.1"/>
</dbReference>
<accession>A0ABY4YMV9</accession>
<evidence type="ECO:0000259" key="7">
    <source>
        <dbReference type="PROSITE" id="PS50255"/>
    </source>
</evidence>
<keyword evidence="1" id="KW-0349">Heme</keyword>
<dbReference type="Pfam" id="PF00173">
    <property type="entry name" value="Cyt-b5"/>
    <property type="match status" value="1"/>
</dbReference>
<reference evidence="8" key="1">
    <citation type="submission" date="2022-06" db="EMBL/GenBank/DDBJ databases">
        <title>Ornithinimicrobium JY.X270.</title>
        <authorList>
            <person name="Huang Y."/>
        </authorList>
    </citation>
    <scope>NUCLEOTIDE SEQUENCE</scope>
    <source>
        <strain evidence="8">JY.X270</strain>
    </source>
</reference>
<keyword evidence="2" id="KW-0479">Metal-binding</keyword>
<feature type="compositionally biased region" description="Basic and acidic residues" evidence="5">
    <location>
        <begin position="289"/>
        <end position="306"/>
    </location>
</feature>
<evidence type="ECO:0000313" key="8">
    <source>
        <dbReference type="EMBL" id="USQ77673.1"/>
    </source>
</evidence>
<feature type="compositionally biased region" description="Polar residues" evidence="5">
    <location>
        <begin position="177"/>
        <end position="190"/>
    </location>
</feature>
<dbReference type="InterPro" id="IPR036400">
    <property type="entry name" value="Cyt_B5-like_heme/steroid_sf"/>
</dbReference>
<dbReference type="InterPro" id="IPR001199">
    <property type="entry name" value="Cyt_B5-like_heme/steroid-bd"/>
</dbReference>
<dbReference type="PRINTS" id="PR00363">
    <property type="entry name" value="CYTOCHROMEB5"/>
</dbReference>
<feature type="region of interest" description="Disordered" evidence="5">
    <location>
        <begin position="289"/>
        <end position="313"/>
    </location>
</feature>
<evidence type="ECO:0000256" key="2">
    <source>
        <dbReference type="ARBA" id="ARBA00022723"/>
    </source>
</evidence>
<feature type="transmembrane region" description="Helical" evidence="6">
    <location>
        <begin position="92"/>
        <end position="109"/>
    </location>
</feature>
<keyword evidence="6" id="KW-0812">Transmembrane</keyword>
<feature type="transmembrane region" description="Helical" evidence="6">
    <location>
        <begin position="50"/>
        <end position="68"/>
    </location>
</feature>
<evidence type="ECO:0000256" key="3">
    <source>
        <dbReference type="ARBA" id="ARBA00023004"/>
    </source>
</evidence>
<evidence type="ECO:0000313" key="9">
    <source>
        <dbReference type="Proteomes" id="UP001056535"/>
    </source>
</evidence>
<dbReference type="Gene3D" id="3.10.120.10">
    <property type="entry name" value="Cytochrome b5-like heme/steroid binding domain"/>
    <property type="match status" value="1"/>
</dbReference>
<dbReference type="PANTHER" id="PTHR19359">
    <property type="entry name" value="CYTOCHROME B5"/>
    <property type="match status" value="1"/>
</dbReference>
<evidence type="ECO:0000256" key="4">
    <source>
        <dbReference type="ARBA" id="ARBA00038168"/>
    </source>
</evidence>
<feature type="region of interest" description="Disordered" evidence="5">
    <location>
        <begin position="176"/>
        <end position="236"/>
    </location>
</feature>